<dbReference type="AlphaFoldDB" id="A0A4V4HI74"/>
<dbReference type="OrthoDB" id="311633at2759"/>
<dbReference type="GO" id="GO:0016226">
    <property type="term" value="P:iron-sulfur cluster assembly"/>
    <property type="evidence" value="ECO:0007669"/>
    <property type="project" value="UniProtKB-UniRule"/>
</dbReference>
<dbReference type="PANTHER" id="PTHR13273">
    <property type="entry name" value="ANAMORSIN"/>
    <property type="match status" value="1"/>
</dbReference>
<evidence type="ECO:0000256" key="3">
    <source>
        <dbReference type="ARBA" id="ARBA00022485"/>
    </source>
</evidence>
<organism evidence="13 14">
    <name type="scientific">Dendrothele bispora (strain CBS 962.96)</name>
    <dbReference type="NCBI Taxonomy" id="1314807"/>
    <lineage>
        <taxon>Eukaryota</taxon>
        <taxon>Fungi</taxon>
        <taxon>Dikarya</taxon>
        <taxon>Basidiomycota</taxon>
        <taxon>Agaricomycotina</taxon>
        <taxon>Agaricomycetes</taxon>
        <taxon>Agaricomycetidae</taxon>
        <taxon>Agaricales</taxon>
        <taxon>Agaricales incertae sedis</taxon>
        <taxon>Dendrothele</taxon>
    </lineage>
</organism>
<dbReference type="EMBL" id="ML179049">
    <property type="protein sequence ID" value="THV05466.1"/>
    <property type="molecule type" value="Genomic_DNA"/>
</dbReference>
<evidence type="ECO:0000256" key="7">
    <source>
        <dbReference type="ARBA" id="ARBA00023014"/>
    </source>
</evidence>
<feature type="binding site" evidence="9">
    <location>
        <position position="299"/>
    </location>
    <ligand>
        <name>[4Fe-4S] cluster</name>
        <dbReference type="ChEBI" id="CHEBI:49883"/>
    </ligand>
</feature>
<dbReference type="GO" id="GO:0005758">
    <property type="term" value="C:mitochondrial intermembrane space"/>
    <property type="evidence" value="ECO:0007669"/>
    <property type="project" value="UniProtKB-SubCell"/>
</dbReference>
<dbReference type="PANTHER" id="PTHR13273:SF14">
    <property type="entry name" value="ANAMORSIN"/>
    <property type="match status" value="1"/>
</dbReference>
<comment type="similarity">
    <text evidence="2 9">Belongs to the anamorsin family.</text>
</comment>
<evidence type="ECO:0000259" key="12">
    <source>
        <dbReference type="Pfam" id="PF16803"/>
    </source>
</evidence>
<feature type="domain" description="Fe-S cluster assembly protein Dre2 N-terminal" evidence="12">
    <location>
        <begin position="37"/>
        <end position="148"/>
    </location>
</feature>
<feature type="domain" description="Anamorsin C-terminal" evidence="11">
    <location>
        <begin position="236"/>
        <end position="317"/>
    </location>
</feature>
<keyword evidence="3 9" id="KW-0004">4Fe-4S</keyword>
<comment type="caution">
    <text evidence="9">Lacks conserved residue(s) required for the propagation of feature annotation.</text>
</comment>
<comment type="cofactor">
    <cofactor evidence="9">
        <name>[2Fe-2S] cluster</name>
        <dbReference type="ChEBI" id="CHEBI:190135"/>
    </cofactor>
</comment>
<keyword evidence="8 9" id="KW-0496">Mitochondrion</keyword>
<reference evidence="13 14" key="1">
    <citation type="journal article" date="2019" name="Nat. Ecol. Evol.">
        <title>Megaphylogeny resolves global patterns of mushroom evolution.</title>
        <authorList>
            <person name="Varga T."/>
            <person name="Krizsan K."/>
            <person name="Foldi C."/>
            <person name="Dima B."/>
            <person name="Sanchez-Garcia M."/>
            <person name="Sanchez-Ramirez S."/>
            <person name="Szollosi G.J."/>
            <person name="Szarkandi J.G."/>
            <person name="Papp V."/>
            <person name="Albert L."/>
            <person name="Andreopoulos W."/>
            <person name="Angelini C."/>
            <person name="Antonin V."/>
            <person name="Barry K.W."/>
            <person name="Bougher N.L."/>
            <person name="Buchanan P."/>
            <person name="Buyck B."/>
            <person name="Bense V."/>
            <person name="Catcheside P."/>
            <person name="Chovatia M."/>
            <person name="Cooper J."/>
            <person name="Damon W."/>
            <person name="Desjardin D."/>
            <person name="Finy P."/>
            <person name="Geml J."/>
            <person name="Haridas S."/>
            <person name="Hughes K."/>
            <person name="Justo A."/>
            <person name="Karasinski D."/>
            <person name="Kautmanova I."/>
            <person name="Kiss B."/>
            <person name="Kocsube S."/>
            <person name="Kotiranta H."/>
            <person name="LaButti K.M."/>
            <person name="Lechner B.E."/>
            <person name="Liimatainen K."/>
            <person name="Lipzen A."/>
            <person name="Lukacs Z."/>
            <person name="Mihaltcheva S."/>
            <person name="Morgado L.N."/>
            <person name="Niskanen T."/>
            <person name="Noordeloos M.E."/>
            <person name="Ohm R.A."/>
            <person name="Ortiz-Santana B."/>
            <person name="Ovrebo C."/>
            <person name="Racz N."/>
            <person name="Riley R."/>
            <person name="Savchenko A."/>
            <person name="Shiryaev A."/>
            <person name="Soop K."/>
            <person name="Spirin V."/>
            <person name="Szebenyi C."/>
            <person name="Tomsovsky M."/>
            <person name="Tulloss R.E."/>
            <person name="Uehling J."/>
            <person name="Grigoriev I.V."/>
            <person name="Vagvolgyi C."/>
            <person name="Papp T."/>
            <person name="Martin F.M."/>
            <person name="Miettinen O."/>
            <person name="Hibbett D.S."/>
            <person name="Nagy L.G."/>
        </authorList>
    </citation>
    <scope>NUCLEOTIDE SEQUENCE [LARGE SCALE GENOMIC DNA]</scope>
    <source>
        <strain evidence="13 14">CBS 962.96</strain>
    </source>
</reference>
<feature type="binding site" evidence="9">
    <location>
        <position position="228"/>
    </location>
    <ligand>
        <name>[2Fe-2S] cluster</name>
        <dbReference type="ChEBI" id="CHEBI:190135"/>
    </ligand>
</feature>
<dbReference type="GO" id="GO:0051537">
    <property type="term" value="F:2 iron, 2 sulfur cluster binding"/>
    <property type="evidence" value="ECO:0007669"/>
    <property type="project" value="UniProtKB-UniRule"/>
</dbReference>
<proteinExistence type="inferred from homology"/>
<dbReference type="InterPro" id="IPR007785">
    <property type="entry name" value="Anamorsin"/>
</dbReference>
<evidence type="ECO:0000256" key="6">
    <source>
        <dbReference type="ARBA" id="ARBA00023004"/>
    </source>
</evidence>
<comment type="subcellular location">
    <subcellularLocation>
        <location evidence="9">Cytoplasm</location>
    </subcellularLocation>
    <subcellularLocation>
        <location evidence="9">Mitochondrion intermembrane space</location>
    </subcellularLocation>
</comment>
<feature type="region of interest" description="Disordered" evidence="10">
    <location>
        <begin position="152"/>
        <end position="182"/>
    </location>
</feature>
<evidence type="ECO:0000256" key="2">
    <source>
        <dbReference type="ARBA" id="ARBA00008169"/>
    </source>
</evidence>
<keyword evidence="9" id="KW-0001">2Fe-2S</keyword>
<feature type="binding site" evidence="9">
    <location>
        <position position="245"/>
    </location>
    <ligand>
        <name>[2Fe-2S] cluster</name>
        <dbReference type="ChEBI" id="CHEBI:190135"/>
    </ligand>
</feature>
<dbReference type="GO" id="GO:0046872">
    <property type="term" value="F:metal ion binding"/>
    <property type="evidence" value="ECO:0007669"/>
    <property type="project" value="UniProtKB-KW"/>
</dbReference>
<comment type="domain">
    <text evidence="9">The N-terminal domain has structural similarity with S-adenosyl-L-methionine-dependent methyltransferases, but does not bind S-adenosyl-L-methionine. It is required for correct assembly of the 2 Fe-S clusters.</text>
</comment>
<protein>
    <submittedName>
        <fullName evidence="13">DUF689-domain-containing protein</fullName>
    </submittedName>
</protein>
<dbReference type="InterPro" id="IPR031838">
    <property type="entry name" value="Dre2_N"/>
</dbReference>
<evidence type="ECO:0000256" key="8">
    <source>
        <dbReference type="ARBA" id="ARBA00023128"/>
    </source>
</evidence>
<feature type="binding site" evidence="9">
    <location>
        <position position="310"/>
    </location>
    <ligand>
        <name>[4Fe-4S] cluster</name>
        <dbReference type="ChEBI" id="CHEBI:49883"/>
    </ligand>
</feature>
<evidence type="ECO:0000256" key="1">
    <source>
        <dbReference type="ARBA" id="ARBA00001966"/>
    </source>
</evidence>
<keyword evidence="4 9" id="KW-0963">Cytoplasm</keyword>
<evidence type="ECO:0000256" key="5">
    <source>
        <dbReference type="ARBA" id="ARBA00022723"/>
    </source>
</evidence>
<name>A0A4V4HI74_DENBC</name>
<dbReference type="Proteomes" id="UP000297245">
    <property type="component" value="Unassembled WGS sequence"/>
</dbReference>
<evidence type="ECO:0000256" key="10">
    <source>
        <dbReference type="SAM" id="MobiDB-lite"/>
    </source>
</evidence>
<dbReference type="InterPro" id="IPR046408">
    <property type="entry name" value="CIAPIN1"/>
</dbReference>
<evidence type="ECO:0000313" key="13">
    <source>
        <dbReference type="EMBL" id="THV05466.1"/>
    </source>
</evidence>
<feature type="region of interest" description="Fe-S binding site B" evidence="9">
    <location>
        <begin position="299"/>
        <end position="313"/>
    </location>
</feature>
<keyword evidence="5 9" id="KW-0479">Metal-binding</keyword>
<accession>A0A4V4HI74</accession>
<evidence type="ECO:0000259" key="11">
    <source>
        <dbReference type="Pfam" id="PF05093"/>
    </source>
</evidence>
<gene>
    <name evidence="13" type="ORF">K435DRAFT_106488</name>
</gene>
<keyword evidence="14" id="KW-1185">Reference proteome</keyword>
<dbReference type="HAMAP" id="MF_03115">
    <property type="entry name" value="Anamorsin"/>
    <property type="match status" value="1"/>
</dbReference>
<keyword evidence="6 9" id="KW-0408">Iron</keyword>
<sequence>MSPTAVYVPATMTSLNGIAPTSTSTKGPALAIGSPATAQDGKYQALVSDLSQTRSVDRQMVDRLVDRATNLTPLTYSSVHLTLSESDYESLLSNSGSASHNDLSVLLGQVYQGTASNGTIHIGKETRKNDELWRRIRAELVLAGFEVLSPPESGSEEGLLAQKRAQPSSNSNGTTTTTTTAVSLKLRKKTGANGNGKKAALWALNPSTEIIDSDSLLTEEDKLSRPTCEPLNADGSNRPRRKRACKGCTCGLAELEAEEEERNGGRKVVMVDGGETGGTRVVGKGDSAVVNTGKVTSSCGNCYLGDAFRCASCPYLGE</sequence>
<evidence type="ECO:0000313" key="14">
    <source>
        <dbReference type="Proteomes" id="UP000297245"/>
    </source>
</evidence>
<comment type="domain">
    <text evidence="9">The twin Cx2C motifs are involved in the recognition by the mitochondrial MIA40-ERV1 disulfide relay system. The formation of 2 disulfide bonds in the Cx2C motifs through dithiol/disulfide exchange reactions effectively traps the protein in the mitochondrial intermembrane space.</text>
</comment>
<feature type="binding site" evidence="9">
    <location>
        <position position="313"/>
    </location>
    <ligand>
        <name>[4Fe-4S] cluster</name>
        <dbReference type="ChEBI" id="CHEBI:49883"/>
    </ligand>
</feature>
<evidence type="ECO:0000256" key="9">
    <source>
        <dbReference type="HAMAP-Rule" id="MF_03115"/>
    </source>
</evidence>
<feature type="short sequence motif" description="Cx2C motif 1" evidence="9">
    <location>
        <begin position="299"/>
        <end position="302"/>
    </location>
</feature>
<dbReference type="Pfam" id="PF05093">
    <property type="entry name" value="CIAPIN1"/>
    <property type="match status" value="1"/>
</dbReference>
<dbReference type="Pfam" id="PF16803">
    <property type="entry name" value="DRE2_N"/>
    <property type="match status" value="1"/>
</dbReference>
<comment type="cofactor">
    <cofactor evidence="1 9">
        <name>[4Fe-4S] cluster</name>
        <dbReference type="ChEBI" id="CHEBI:49883"/>
    </cofactor>
</comment>
<evidence type="ECO:0000256" key="4">
    <source>
        <dbReference type="ARBA" id="ARBA00022490"/>
    </source>
</evidence>
<feature type="binding site" evidence="9">
    <location>
        <position position="302"/>
    </location>
    <ligand>
        <name>[4Fe-4S] cluster</name>
        <dbReference type="ChEBI" id="CHEBI:49883"/>
    </ligand>
</feature>
<feature type="short sequence motif" description="Cx2C motif 2" evidence="9">
    <location>
        <begin position="310"/>
        <end position="313"/>
    </location>
</feature>
<dbReference type="GO" id="GO:0051539">
    <property type="term" value="F:4 iron, 4 sulfur cluster binding"/>
    <property type="evidence" value="ECO:0007669"/>
    <property type="project" value="UniProtKB-KW"/>
</dbReference>
<feature type="binding site" evidence="9">
    <location>
        <position position="250"/>
    </location>
    <ligand>
        <name>[2Fe-2S] cluster</name>
        <dbReference type="ChEBI" id="CHEBI:190135"/>
    </ligand>
</feature>
<feature type="binding site" evidence="9">
    <location>
        <position position="248"/>
    </location>
    <ligand>
        <name>[2Fe-2S] cluster</name>
        <dbReference type="ChEBI" id="CHEBI:190135"/>
    </ligand>
</feature>
<dbReference type="GO" id="GO:0009055">
    <property type="term" value="F:electron transfer activity"/>
    <property type="evidence" value="ECO:0007669"/>
    <property type="project" value="UniProtKB-UniRule"/>
</dbReference>
<keyword evidence="7 9" id="KW-0411">Iron-sulfur</keyword>
<comment type="domain">
    <text evidence="9">The C-terminal domain binds 2 Fe-S clusters but is otherwise mostly in an intrinsically disordered conformation.</text>
</comment>